<accession>A0A8J2LH12</accession>
<sequence>MQFLAMALVLTTVMISDSLSSPVLGSREDQDPAGFPLTLDASSLSDPELLQESDNRNDKDVLVSPILLWKLLQLSRLHQENGNPKRSHYKQCAFNAVSCFG</sequence>
<dbReference type="OrthoDB" id="6410451at2759"/>
<evidence type="ECO:0000313" key="3">
    <source>
        <dbReference type="Proteomes" id="UP000708208"/>
    </source>
</evidence>
<feature type="chain" id="PRO_5035164890" evidence="1">
    <location>
        <begin position="21"/>
        <end position="101"/>
    </location>
</feature>
<keyword evidence="1" id="KW-0732">Signal</keyword>
<protein>
    <submittedName>
        <fullName evidence="2">Uncharacterized protein</fullName>
    </submittedName>
</protein>
<dbReference type="AlphaFoldDB" id="A0A8J2LH12"/>
<gene>
    <name evidence="2" type="ORF">AFUS01_LOCUS44709</name>
</gene>
<feature type="signal peptide" evidence="1">
    <location>
        <begin position="1"/>
        <end position="20"/>
    </location>
</feature>
<organism evidence="2 3">
    <name type="scientific">Allacma fusca</name>
    <dbReference type="NCBI Taxonomy" id="39272"/>
    <lineage>
        <taxon>Eukaryota</taxon>
        <taxon>Metazoa</taxon>
        <taxon>Ecdysozoa</taxon>
        <taxon>Arthropoda</taxon>
        <taxon>Hexapoda</taxon>
        <taxon>Collembola</taxon>
        <taxon>Symphypleona</taxon>
        <taxon>Sminthuridae</taxon>
        <taxon>Allacma</taxon>
    </lineage>
</organism>
<name>A0A8J2LH12_9HEXA</name>
<dbReference type="EMBL" id="CAJVCH010570592">
    <property type="protein sequence ID" value="CAG7835323.1"/>
    <property type="molecule type" value="Genomic_DNA"/>
</dbReference>
<comment type="caution">
    <text evidence="2">The sequence shown here is derived from an EMBL/GenBank/DDBJ whole genome shotgun (WGS) entry which is preliminary data.</text>
</comment>
<reference evidence="2" key="1">
    <citation type="submission" date="2021-06" db="EMBL/GenBank/DDBJ databases">
        <authorList>
            <person name="Hodson N. C."/>
            <person name="Mongue J. A."/>
            <person name="Jaron S. K."/>
        </authorList>
    </citation>
    <scope>NUCLEOTIDE SEQUENCE</scope>
</reference>
<keyword evidence="3" id="KW-1185">Reference proteome</keyword>
<proteinExistence type="predicted"/>
<dbReference type="Proteomes" id="UP000708208">
    <property type="component" value="Unassembled WGS sequence"/>
</dbReference>
<evidence type="ECO:0000313" key="2">
    <source>
        <dbReference type="EMBL" id="CAG7835323.1"/>
    </source>
</evidence>
<evidence type="ECO:0000256" key="1">
    <source>
        <dbReference type="SAM" id="SignalP"/>
    </source>
</evidence>